<dbReference type="PANTHER" id="PTHR45728">
    <property type="entry name" value="ACETYL-COA CARBOXYLASE, ISOFORM A"/>
    <property type="match status" value="1"/>
</dbReference>
<reference evidence="2" key="1">
    <citation type="submission" date="2020-08" db="EMBL/GenBank/DDBJ databases">
        <title>Multicomponent nature underlies the extraordinary mechanical properties of spider dragline silk.</title>
        <authorList>
            <person name="Kono N."/>
            <person name="Nakamura H."/>
            <person name="Mori M."/>
            <person name="Yoshida Y."/>
            <person name="Ohtoshi R."/>
            <person name="Malay A.D."/>
            <person name="Moran D.A.P."/>
            <person name="Tomita M."/>
            <person name="Numata K."/>
            <person name="Arakawa K."/>
        </authorList>
    </citation>
    <scope>NUCLEOTIDE SEQUENCE</scope>
</reference>
<dbReference type="Gene3D" id="3.90.226.10">
    <property type="entry name" value="2-enoyl-CoA Hydratase, Chain A, domain 1"/>
    <property type="match status" value="1"/>
</dbReference>
<organism evidence="2 3">
    <name type="scientific">Nephila pilipes</name>
    <name type="common">Giant wood spider</name>
    <name type="synonym">Nephila maculata</name>
    <dbReference type="NCBI Taxonomy" id="299642"/>
    <lineage>
        <taxon>Eukaryota</taxon>
        <taxon>Metazoa</taxon>
        <taxon>Ecdysozoa</taxon>
        <taxon>Arthropoda</taxon>
        <taxon>Chelicerata</taxon>
        <taxon>Arachnida</taxon>
        <taxon>Araneae</taxon>
        <taxon>Araneomorphae</taxon>
        <taxon>Entelegynae</taxon>
        <taxon>Araneoidea</taxon>
        <taxon>Nephilidae</taxon>
        <taxon>Nephila</taxon>
    </lineage>
</organism>
<keyword evidence="3" id="KW-1185">Reference proteome</keyword>
<dbReference type="Proteomes" id="UP000887013">
    <property type="component" value="Unassembled WGS sequence"/>
</dbReference>
<dbReference type="Pfam" id="PF08326">
    <property type="entry name" value="ACC_central"/>
    <property type="match status" value="1"/>
</dbReference>
<dbReference type="InterPro" id="IPR013537">
    <property type="entry name" value="AcCoA_COase_cen"/>
</dbReference>
<dbReference type="PANTHER" id="PTHR45728:SF3">
    <property type="entry name" value="ACETYL-COA CARBOXYLASE"/>
    <property type="match status" value="1"/>
</dbReference>
<proteinExistence type="predicted"/>
<dbReference type="GO" id="GO:0005524">
    <property type="term" value="F:ATP binding"/>
    <property type="evidence" value="ECO:0007669"/>
    <property type="project" value="InterPro"/>
</dbReference>
<sequence>MPIRLYLANESGYYLDMNLYKEVTDPVTGCTKFEAWGHKQGPLHDLPISTCYMTKDYLQLKRFQAQSNGTTYVYDFPDMFQQSLSRLWEEYTIGRPEMEVPTQLLKYTELVLDSSGNLVERKRLPGENDVCIEFLGFLWP</sequence>
<comment type="caution">
    <text evidence="2">The sequence shown here is derived from an EMBL/GenBank/DDBJ whole genome shotgun (WGS) entry which is preliminary data.</text>
</comment>
<dbReference type="InterPro" id="IPR049076">
    <property type="entry name" value="ACCA"/>
</dbReference>
<evidence type="ECO:0000313" key="2">
    <source>
        <dbReference type="EMBL" id="GFS61577.1"/>
    </source>
</evidence>
<evidence type="ECO:0000259" key="1">
    <source>
        <dbReference type="Pfam" id="PF08326"/>
    </source>
</evidence>
<feature type="domain" description="Acetyl-CoA carboxylase central" evidence="1">
    <location>
        <begin position="2"/>
        <end position="44"/>
    </location>
</feature>
<dbReference type="OrthoDB" id="14612at2759"/>
<gene>
    <name evidence="2" type="primary">ACACA</name>
    <name evidence="2" type="ORF">NPIL_238651</name>
</gene>
<dbReference type="GO" id="GO:0006633">
    <property type="term" value="P:fatty acid biosynthetic process"/>
    <property type="evidence" value="ECO:0007669"/>
    <property type="project" value="InterPro"/>
</dbReference>
<evidence type="ECO:0000313" key="3">
    <source>
        <dbReference type="Proteomes" id="UP000887013"/>
    </source>
</evidence>
<name>A0A8X6IUY6_NEPPI</name>
<accession>A0A8X6IUY6</accession>
<dbReference type="AlphaFoldDB" id="A0A8X6IUY6"/>
<dbReference type="GO" id="GO:0003989">
    <property type="term" value="F:acetyl-CoA carboxylase activity"/>
    <property type="evidence" value="ECO:0007669"/>
    <property type="project" value="InterPro"/>
</dbReference>
<dbReference type="GO" id="GO:0005739">
    <property type="term" value="C:mitochondrion"/>
    <property type="evidence" value="ECO:0007669"/>
    <property type="project" value="TreeGrafter"/>
</dbReference>
<protein>
    <submittedName>
        <fullName evidence="2">Acetyl-CoA carboxylase 1</fullName>
    </submittedName>
</protein>
<dbReference type="EMBL" id="BMAW01047564">
    <property type="protein sequence ID" value="GFS61577.1"/>
    <property type="molecule type" value="Genomic_DNA"/>
</dbReference>